<dbReference type="SUPFAM" id="SSF47384">
    <property type="entry name" value="Homodimeric domain of signal transducing histidine kinase"/>
    <property type="match status" value="1"/>
</dbReference>
<evidence type="ECO:0000256" key="3">
    <source>
        <dbReference type="ARBA" id="ARBA00012438"/>
    </source>
</evidence>
<dbReference type="SUPFAM" id="SSF55874">
    <property type="entry name" value="ATPase domain of HSP90 chaperone/DNA topoisomerase II/histidine kinase"/>
    <property type="match status" value="1"/>
</dbReference>
<dbReference type="InterPro" id="IPR005467">
    <property type="entry name" value="His_kinase_dom"/>
</dbReference>
<evidence type="ECO:0000256" key="10">
    <source>
        <dbReference type="ARBA" id="ARBA00023136"/>
    </source>
</evidence>
<dbReference type="PANTHER" id="PTHR45436:SF5">
    <property type="entry name" value="SENSOR HISTIDINE KINASE TRCS"/>
    <property type="match status" value="1"/>
</dbReference>
<dbReference type="EMBL" id="BNCH01000007">
    <property type="protein sequence ID" value="GHF04453.1"/>
    <property type="molecule type" value="Genomic_DNA"/>
</dbReference>
<proteinExistence type="predicted"/>
<dbReference type="InterPro" id="IPR003661">
    <property type="entry name" value="HisK_dim/P_dom"/>
</dbReference>
<dbReference type="Gene3D" id="3.30.565.10">
    <property type="entry name" value="Histidine kinase-like ATPase, C-terminal domain"/>
    <property type="match status" value="1"/>
</dbReference>
<dbReference type="CDD" id="cd00082">
    <property type="entry name" value="HisKA"/>
    <property type="match status" value="1"/>
</dbReference>
<dbReference type="Gene3D" id="6.10.340.10">
    <property type="match status" value="1"/>
</dbReference>
<dbReference type="PROSITE" id="PS50885">
    <property type="entry name" value="HAMP"/>
    <property type="match status" value="1"/>
</dbReference>
<evidence type="ECO:0000313" key="14">
    <source>
        <dbReference type="EMBL" id="GHF04453.1"/>
    </source>
</evidence>
<dbReference type="InterPro" id="IPR004358">
    <property type="entry name" value="Sig_transdc_His_kin-like_C"/>
</dbReference>
<evidence type="ECO:0000259" key="12">
    <source>
        <dbReference type="PROSITE" id="PS50109"/>
    </source>
</evidence>
<evidence type="ECO:0000256" key="4">
    <source>
        <dbReference type="ARBA" id="ARBA00022553"/>
    </source>
</evidence>
<feature type="domain" description="HAMP" evidence="13">
    <location>
        <begin position="337"/>
        <end position="368"/>
    </location>
</feature>
<organism evidence="14 15">
    <name type="scientific">Aliiroseovarius zhejiangensis</name>
    <dbReference type="NCBI Taxonomy" id="1632025"/>
    <lineage>
        <taxon>Bacteria</taxon>
        <taxon>Pseudomonadati</taxon>
        <taxon>Pseudomonadota</taxon>
        <taxon>Alphaproteobacteria</taxon>
        <taxon>Rhodobacterales</taxon>
        <taxon>Paracoccaceae</taxon>
        <taxon>Aliiroseovarius</taxon>
    </lineage>
</organism>
<evidence type="ECO:0000256" key="9">
    <source>
        <dbReference type="ARBA" id="ARBA00023012"/>
    </source>
</evidence>
<dbReference type="Gene3D" id="1.10.287.130">
    <property type="match status" value="1"/>
</dbReference>
<keyword evidence="10 11" id="KW-0472">Membrane</keyword>
<keyword evidence="5" id="KW-0808">Transferase</keyword>
<dbReference type="SMART" id="SM00388">
    <property type="entry name" value="HisKA"/>
    <property type="match status" value="1"/>
</dbReference>
<dbReference type="InterPro" id="IPR003594">
    <property type="entry name" value="HATPase_dom"/>
</dbReference>
<evidence type="ECO:0000256" key="8">
    <source>
        <dbReference type="ARBA" id="ARBA00022989"/>
    </source>
</evidence>
<gene>
    <name evidence="14" type="ORF">GCM10016455_27070</name>
</gene>
<evidence type="ECO:0000313" key="15">
    <source>
        <dbReference type="Proteomes" id="UP000609802"/>
    </source>
</evidence>
<evidence type="ECO:0000256" key="11">
    <source>
        <dbReference type="SAM" id="Phobius"/>
    </source>
</evidence>
<name>A0ABQ3J4M3_9RHOB</name>
<accession>A0ABQ3J4M3</accession>
<dbReference type="EC" id="2.7.13.3" evidence="3"/>
<dbReference type="InterPro" id="IPR036097">
    <property type="entry name" value="HisK_dim/P_sf"/>
</dbReference>
<dbReference type="PRINTS" id="PR00344">
    <property type="entry name" value="BCTRLSENSOR"/>
</dbReference>
<protein>
    <recommendedName>
        <fullName evidence="3">histidine kinase</fullName>
        <ecNumber evidence="3">2.7.13.3</ecNumber>
    </recommendedName>
</protein>
<comment type="caution">
    <text evidence="14">The sequence shown here is derived from an EMBL/GenBank/DDBJ whole genome shotgun (WGS) entry which is preliminary data.</text>
</comment>
<dbReference type="InterPro" id="IPR036890">
    <property type="entry name" value="HATPase_C_sf"/>
</dbReference>
<dbReference type="Pfam" id="PF02518">
    <property type="entry name" value="HATPase_c"/>
    <property type="match status" value="1"/>
</dbReference>
<feature type="transmembrane region" description="Helical" evidence="11">
    <location>
        <begin position="57"/>
        <end position="76"/>
    </location>
</feature>
<dbReference type="InterPro" id="IPR025908">
    <property type="entry name" value="Sensor_TM1"/>
</dbReference>
<keyword evidence="8 11" id="KW-1133">Transmembrane helix</keyword>
<evidence type="ECO:0000256" key="5">
    <source>
        <dbReference type="ARBA" id="ARBA00022679"/>
    </source>
</evidence>
<keyword evidence="7 14" id="KW-0418">Kinase</keyword>
<dbReference type="SMART" id="SM00387">
    <property type="entry name" value="HATPase_c"/>
    <property type="match status" value="1"/>
</dbReference>
<reference evidence="15" key="1">
    <citation type="journal article" date="2019" name="Int. J. Syst. Evol. Microbiol.">
        <title>The Global Catalogue of Microorganisms (GCM) 10K type strain sequencing project: providing services to taxonomists for standard genome sequencing and annotation.</title>
        <authorList>
            <consortium name="The Broad Institute Genomics Platform"/>
            <consortium name="The Broad Institute Genome Sequencing Center for Infectious Disease"/>
            <person name="Wu L."/>
            <person name="Ma J."/>
        </authorList>
    </citation>
    <scope>NUCLEOTIDE SEQUENCE [LARGE SCALE GENOMIC DNA]</scope>
    <source>
        <strain evidence="15">KCTC 42443</strain>
    </source>
</reference>
<sequence length="598" mass="64657">MDKMVKKVKDTKATTRSDLVLGEDWVSPTGEMDFELRDKRAQRGLISINRSPLARKIITFNLLGLVVLVAGVLYLNPFRDSLLIQRERGLVVEAELIADVFEAQLEQASEIQAATVPEPSEGGDTAPDVTPATSQLAQPAQPDFAETLSDLQLPAGLEVFVFDANEALLARSVGVPSAEPTPVDGMGHEVGSTIITDLLNAVWEGVSGIVAKGDGQSIPLDTEVMARTLYPGAMNGATRVSNGVDENGGTVFSVATPILQNGVPAGVVAITSAAGELDLLVRAEREQLLQMFVIAILVSIGLSLVLASTIANPLSDLAAAAELGRDKDHNSVRTGRVRIPDLTARPDEIGRLSGALRGMVAALYDRIDSNEQFAADVAHEIKNPLASLRSAIGTLRLAKKDEHRNKLLDVIDHDVRRLDRLVSDISNASRLDSELVKEEEEEFNLLKMLRNLTDYLGNEGSDKGVEFITDLPPDPIYIRGLEARLAQVFVNLITNALSFCDEGDAIRVWARRRENRVLVVVEDTGPGIPEQALNKIFKRFYSERPENQFGNNSGLGLAISKQIVEAHGGVIWAENIRPTDADVTSDPLGARFVVGLPV</sequence>
<comment type="subcellular location">
    <subcellularLocation>
        <location evidence="2">Membrane</location>
    </subcellularLocation>
</comment>
<dbReference type="GO" id="GO:0016301">
    <property type="term" value="F:kinase activity"/>
    <property type="evidence" value="ECO:0007669"/>
    <property type="project" value="UniProtKB-KW"/>
</dbReference>
<dbReference type="Proteomes" id="UP000609802">
    <property type="component" value="Unassembled WGS sequence"/>
</dbReference>
<comment type="catalytic activity">
    <reaction evidence="1">
        <text>ATP + protein L-histidine = ADP + protein N-phospho-L-histidine.</text>
        <dbReference type="EC" id="2.7.13.3"/>
    </reaction>
</comment>
<dbReference type="InterPro" id="IPR050428">
    <property type="entry name" value="TCS_sensor_his_kinase"/>
</dbReference>
<dbReference type="Pfam" id="PF00512">
    <property type="entry name" value="HisKA"/>
    <property type="match status" value="1"/>
</dbReference>
<dbReference type="InterPro" id="IPR003660">
    <property type="entry name" value="HAMP_dom"/>
</dbReference>
<keyword evidence="9" id="KW-0902">Two-component regulatory system</keyword>
<evidence type="ECO:0000256" key="7">
    <source>
        <dbReference type="ARBA" id="ARBA00022777"/>
    </source>
</evidence>
<dbReference type="PROSITE" id="PS50109">
    <property type="entry name" value="HIS_KIN"/>
    <property type="match status" value="1"/>
</dbReference>
<dbReference type="PANTHER" id="PTHR45436">
    <property type="entry name" value="SENSOR HISTIDINE KINASE YKOH"/>
    <property type="match status" value="1"/>
</dbReference>
<keyword evidence="6 11" id="KW-0812">Transmembrane</keyword>
<evidence type="ECO:0000259" key="13">
    <source>
        <dbReference type="PROSITE" id="PS50885"/>
    </source>
</evidence>
<keyword evidence="4" id="KW-0597">Phosphoprotein</keyword>
<feature type="domain" description="Histidine kinase" evidence="12">
    <location>
        <begin position="376"/>
        <end position="598"/>
    </location>
</feature>
<evidence type="ECO:0000256" key="2">
    <source>
        <dbReference type="ARBA" id="ARBA00004370"/>
    </source>
</evidence>
<evidence type="ECO:0000256" key="1">
    <source>
        <dbReference type="ARBA" id="ARBA00000085"/>
    </source>
</evidence>
<keyword evidence="15" id="KW-1185">Reference proteome</keyword>
<evidence type="ECO:0000256" key="6">
    <source>
        <dbReference type="ARBA" id="ARBA00022692"/>
    </source>
</evidence>
<dbReference type="Pfam" id="PF13755">
    <property type="entry name" value="Sensor_TM1"/>
    <property type="match status" value="1"/>
</dbReference>